<comment type="similarity">
    <text evidence="1 2">Belongs to the TIFY/JAZ family.</text>
</comment>
<accession>A0A498KFM1</accession>
<dbReference type="SMART" id="SM00979">
    <property type="entry name" value="TIFY"/>
    <property type="match status" value="1"/>
</dbReference>
<dbReference type="GO" id="GO:0031347">
    <property type="term" value="P:regulation of defense response"/>
    <property type="evidence" value="ECO:0007669"/>
    <property type="project" value="UniProtKB-UniRule"/>
</dbReference>
<comment type="subcellular location">
    <subcellularLocation>
        <location evidence="2">Nucleus</location>
    </subcellularLocation>
</comment>
<dbReference type="PANTHER" id="PTHR33077">
    <property type="entry name" value="PROTEIN TIFY 4A-RELATED-RELATED"/>
    <property type="match status" value="1"/>
</dbReference>
<dbReference type="PANTHER" id="PTHR33077:SF140">
    <property type="entry name" value="PROTEIN TIFY 10B"/>
    <property type="match status" value="1"/>
</dbReference>
<feature type="compositionally biased region" description="Polar residues" evidence="3">
    <location>
        <begin position="204"/>
        <end position="213"/>
    </location>
</feature>
<evidence type="ECO:0000313" key="5">
    <source>
        <dbReference type="EMBL" id="RXI06197.1"/>
    </source>
</evidence>
<organism evidence="5 6">
    <name type="scientific">Malus domestica</name>
    <name type="common">Apple</name>
    <name type="synonym">Pyrus malus</name>
    <dbReference type="NCBI Taxonomy" id="3750"/>
    <lineage>
        <taxon>Eukaryota</taxon>
        <taxon>Viridiplantae</taxon>
        <taxon>Streptophyta</taxon>
        <taxon>Embryophyta</taxon>
        <taxon>Tracheophyta</taxon>
        <taxon>Spermatophyta</taxon>
        <taxon>Magnoliopsida</taxon>
        <taxon>eudicotyledons</taxon>
        <taxon>Gunneridae</taxon>
        <taxon>Pentapetalae</taxon>
        <taxon>rosids</taxon>
        <taxon>fabids</taxon>
        <taxon>Rosales</taxon>
        <taxon>Rosaceae</taxon>
        <taxon>Amygdaloideae</taxon>
        <taxon>Maleae</taxon>
        <taxon>Malus</taxon>
    </lineage>
</organism>
<dbReference type="InterPro" id="IPR040390">
    <property type="entry name" value="TIFY/JAZ"/>
</dbReference>
<keyword evidence="2" id="KW-1184">Jasmonic acid signaling pathway</keyword>
<dbReference type="SMR" id="A0A498KFM1"/>
<feature type="compositionally biased region" description="Low complexity" evidence="3">
    <location>
        <begin position="176"/>
        <end position="203"/>
    </location>
</feature>
<dbReference type="PROSITE" id="PS51320">
    <property type="entry name" value="TIFY"/>
    <property type="match status" value="1"/>
</dbReference>
<dbReference type="GO" id="GO:0009611">
    <property type="term" value="P:response to wounding"/>
    <property type="evidence" value="ECO:0007669"/>
    <property type="project" value="UniProtKB-UniRule"/>
</dbReference>
<dbReference type="Pfam" id="PF09425">
    <property type="entry name" value="Jas_motif"/>
    <property type="match status" value="1"/>
</dbReference>
<evidence type="ECO:0000313" key="6">
    <source>
        <dbReference type="Proteomes" id="UP000290289"/>
    </source>
</evidence>
<gene>
    <name evidence="5" type="ORF">DVH24_018239</name>
</gene>
<evidence type="ECO:0000256" key="3">
    <source>
        <dbReference type="SAM" id="MobiDB-lite"/>
    </source>
</evidence>
<comment type="function">
    <text evidence="2">Repressor of jasmonate responses.</text>
</comment>
<dbReference type="GO" id="GO:2000022">
    <property type="term" value="P:regulation of jasmonic acid mediated signaling pathway"/>
    <property type="evidence" value="ECO:0007669"/>
    <property type="project" value="UniProtKB-UniRule"/>
</dbReference>
<evidence type="ECO:0000256" key="1">
    <source>
        <dbReference type="ARBA" id="ARBA00008614"/>
    </source>
</evidence>
<dbReference type="EMBL" id="RDQH01000328">
    <property type="protein sequence ID" value="RXI06197.1"/>
    <property type="molecule type" value="Genomic_DNA"/>
</dbReference>
<comment type="domain">
    <text evidence="2">The jas domain is required for interaction with COI1.</text>
</comment>
<feature type="region of interest" description="Disordered" evidence="3">
    <location>
        <begin position="103"/>
        <end position="130"/>
    </location>
</feature>
<evidence type="ECO:0000259" key="4">
    <source>
        <dbReference type="PROSITE" id="PS51320"/>
    </source>
</evidence>
<protein>
    <recommendedName>
        <fullName evidence="2">Protein TIFY</fullName>
    </recommendedName>
    <alternativeName>
        <fullName evidence="2">Jasmonate ZIM domain-containing protein</fullName>
    </alternativeName>
</protein>
<dbReference type="Proteomes" id="UP000290289">
    <property type="component" value="Chromosome 2"/>
</dbReference>
<feature type="region of interest" description="Disordered" evidence="3">
    <location>
        <begin position="249"/>
        <end position="280"/>
    </location>
</feature>
<dbReference type="AlphaFoldDB" id="A0A498KFM1"/>
<dbReference type="STRING" id="3750.A0A498KFM1"/>
<keyword evidence="6" id="KW-1185">Reference proteome</keyword>
<dbReference type="GO" id="GO:0005634">
    <property type="term" value="C:nucleus"/>
    <property type="evidence" value="ECO:0007669"/>
    <property type="project" value="UniProtKB-SubCell"/>
</dbReference>
<proteinExistence type="inferred from homology"/>
<reference evidence="5 6" key="1">
    <citation type="submission" date="2018-10" db="EMBL/GenBank/DDBJ databases">
        <title>A high-quality apple genome assembly.</title>
        <authorList>
            <person name="Hu J."/>
        </authorList>
    </citation>
    <scope>NUCLEOTIDE SEQUENCE [LARGE SCALE GENOMIC DNA]</scope>
    <source>
        <strain evidence="6">cv. HFTH1</strain>
        <tissue evidence="5">Young leaf</tissue>
    </source>
</reference>
<feature type="region of interest" description="Disordered" evidence="3">
    <location>
        <begin position="166"/>
        <end position="223"/>
    </location>
</feature>
<sequence>MSSSSETAEVSGQRGMRTAEKPSNFTQTCSMLCQYLKEKGSFGDLNLDTACNNMQQSNGGTPEMFRQKAPPMNFFPFVENSRNMPTAVRDFKSMDLFPQQAGFGPSAPTPREEVPMTADSSVKKSAPGEPQKAQMTIFYGGQVIVFNDFPADKAKDVMLLASKESSQSHTAPASPPAKSNNAFASHLGKSPVNSSSSVPPSSNMFPNFGNQAIQEGVKPSPRPVVCDLPIARKASLHRFLEKRKDRLNTLAPYQTSSPASSPAKPTENKSWLGLAAQQTQ</sequence>
<evidence type="ECO:0000256" key="2">
    <source>
        <dbReference type="RuleBase" id="RU369065"/>
    </source>
</evidence>
<keyword evidence="2" id="KW-0539">Nucleus</keyword>
<comment type="caution">
    <text evidence="5">The sequence shown here is derived from an EMBL/GenBank/DDBJ whole genome shotgun (WGS) entry which is preliminary data.</text>
</comment>
<feature type="region of interest" description="Disordered" evidence="3">
    <location>
        <begin position="1"/>
        <end position="22"/>
    </location>
</feature>
<name>A0A498KFM1_MALDO</name>
<feature type="compositionally biased region" description="Polar residues" evidence="3">
    <location>
        <begin position="1"/>
        <end position="10"/>
    </location>
</feature>
<dbReference type="InterPro" id="IPR018467">
    <property type="entry name" value="CCT_CS"/>
</dbReference>
<dbReference type="Pfam" id="PF06200">
    <property type="entry name" value="tify"/>
    <property type="match status" value="1"/>
</dbReference>
<dbReference type="InterPro" id="IPR010399">
    <property type="entry name" value="Tify_dom"/>
</dbReference>
<feature type="domain" description="Tify" evidence="4">
    <location>
        <begin position="128"/>
        <end position="163"/>
    </location>
</feature>